<keyword evidence="12" id="KW-0443">Lipid metabolism</keyword>
<name>A0A3D8S822_9HELO</name>
<evidence type="ECO:0000256" key="13">
    <source>
        <dbReference type="ARBA" id="ARBA00023136"/>
    </source>
</evidence>
<dbReference type="GO" id="GO:0102758">
    <property type="term" value="F:very-long-chain enoyl-CoA reductase activity"/>
    <property type="evidence" value="ECO:0007669"/>
    <property type="project" value="UniProtKB-EC"/>
</dbReference>
<evidence type="ECO:0000256" key="12">
    <source>
        <dbReference type="ARBA" id="ARBA00023098"/>
    </source>
</evidence>
<reference evidence="20 21" key="1">
    <citation type="journal article" date="2018" name="IMA Fungus">
        <title>IMA Genome-F 9: Draft genome sequence of Annulohypoxylon stygium, Aspergillus mulundensis, Berkeleyomyces basicola (syn. Thielaviopsis basicola), Ceratocystis smalleyi, two Cercospora beticola strains, Coleophoma cylindrospora, Fusarium fracticaudum, Phialophora cf. hyalina, and Morchella septimelata.</title>
        <authorList>
            <person name="Wingfield B.D."/>
            <person name="Bills G.F."/>
            <person name="Dong Y."/>
            <person name="Huang W."/>
            <person name="Nel W.J."/>
            <person name="Swalarsk-Parry B.S."/>
            <person name="Vaghefi N."/>
            <person name="Wilken P.M."/>
            <person name="An Z."/>
            <person name="de Beer Z.W."/>
            <person name="De Vos L."/>
            <person name="Chen L."/>
            <person name="Duong T.A."/>
            <person name="Gao Y."/>
            <person name="Hammerbacher A."/>
            <person name="Kikkert J.R."/>
            <person name="Li Y."/>
            <person name="Li H."/>
            <person name="Li K."/>
            <person name="Li Q."/>
            <person name="Liu X."/>
            <person name="Ma X."/>
            <person name="Naidoo K."/>
            <person name="Pethybridge S.J."/>
            <person name="Sun J."/>
            <person name="Steenkamp E.T."/>
            <person name="van der Nest M.A."/>
            <person name="van Wyk S."/>
            <person name="Wingfield M.J."/>
            <person name="Xiong C."/>
            <person name="Yue Q."/>
            <person name="Zhang X."/>
        </authorList>
    </citation>
    <scope>NUCLEOTIDE SEQUENCE [LARGE SCALE GENOMIC DNA]</scope>
    <source>
        <strain evidence="20 21">BP6252</strain>
    </source>
</reference>
<evidence type="ECO:0000256" key="11">
    <source>
        <dbReference type="ARBA" id="ARBA00023002"/>
    </source>
</evidence>
<dbReference type="Pfam" id="PF02544">
    <property type="entry name" value="Steroid_dh"/>
    <property type="match status" value="1"/>
</dbReference>
<evidence type="ECO:0000256" key="2">
    <source>
        <dbReference type="ARBA" id="ARBA00005194"/>
    </source>
</evidence>
<feature type="region of interest" description="Disordered" evidence="17">
    <location>
        <begin position="1"/>
        <end position="22"/>
    </location>
</feature>
<dbReference type="InterPro" id="IPR039357">
    <property type="entry name" value="SRD5A/TECR"/>
</dbReference>
<organism evidence="20 21">
    <name type="scientific">Coleophoma cylindrospora</name>
    <dbReference type="NCBI Taxonomy" id="1849047"/>
    <lineage>
        <taxon>Eukaryota</taxon>
        <taxon>Fungi</taxon>
        <taxon>Dikarya</taxon>
        <taxon>Ascomycota</taxon>
        <taxon>Pezizomycotina</taxon>
        <taxon>Leotiomycetes</taxon>
        <taxon>Helotiales</taxon>
        <taxon>Dermateaceae</taxon>
        <taxon>Coleophoma</taxon>
    </lineage>
</organism>
<accession>A0A3D8S822</accession>
<evidence type="ECO:0000256" key="4">
    <source>
        <dbReference type="ARBA" id="ARBA00012530"/>
    </source>
</evidence>
<keyword evidence="9" id="KW-0521">NADP</keyword>
<keyword evidence="5" id="KW-0444">Lipid biosynthesis</keyword>
<evidence type="ECO:0000256" key="15">
    <source>
        <dbReference type="ARBA" id="ARBA00051495"/>
    </source>
</evidence>
<dbReference type="PANTHER" id="PTHR10556">
    <property type="entry name" value="3-OXO-5-ALPHA-STEROID 4-DEHYDROGENASE"/>
    <property type="match status" value="1"/>
</dbReference>
<keyword evidence="6 18" id="KW-0812">Transmembrane</keyword>
<evidence type="ECO:0000259" key="19">
    <source>
        <dbReference type="Pfam" id="PF02544"/>
    </source>
</evidence>
<dbReference type="OrthoDB" id="540503at2759"/>
<dbReference type="EC" id="1.3.1.93" evidence="4"/>
<evidence type="ECO:0000256" key="14">
    <source>
        <dbReference type="ARBA" id="ARBA00023160"/>
    </source>
</evidence>
<evidence type="ECO:0000256" key="6">
    <source>
        <dbReference type="ARBA" id="ARBA00022692"/>
    </source>
</evidence>
<proteinExistence type="inferred from homology"/>
<comment type="catalytic activity">
    <reaction evidence="15">
        <text>a very-long-chain 2,3-saturated fatty acyl-CoA + NADP(+) = a very-long-chain (2E)-enoyl-CoA + NADPH + H(+)</text>
        <dbReference type="Rhea" id="RHEA:14473"/>
        <dbReference type="ChEBI" id="CHEBI:15378"/>
        <dbReference type="ChEBI" id="CHEBI:57783"/>
        <dbReference type="ChEBI" id="CHEBI:58349"/>
        <dbReference type="ChEBI" id="CHEBI:83724"/>
        <dbReference type="ChEBI" id="CHEBI:83728"/>
        <dbReference type="EC" id="1.3.1.93"/>
    </reaction>
</comment>
<sequence>MASTGPLTLKVTNRSPKKPIKKLPPTIEISSTATVEDVKNQLARAAGISDPNRLGLINPESKKILSNRLAVVSQIQEVAAGKEILVKDLGWPTLLETTLCTTNIGIAGPQLGWRLVYVIEYAGPILIHLAFPLLRPYLYKNVQPLSTSQRLSMAMIIVHFLKREYETLFVHKFSLATMPARNIFKNCFHYWVLSGLYLAYFIYAPTSYTARESGIFDLLNMVGVALYVFGELSNLYTHQVLSNLRSPGGTERGIPKGFGFDIVTCPNYMFEIIAWLGVVLVTKSLSTVIFTGAGLWQMQQWGIGKEKKYRSEFGDKYKKKRYAVIPGI</sequence>
<evidence type="ECO:0000256" key="18">
    <source>
        <dbReference type="SAM" id="Phobius"/>
    </source>
</evidence>
<dbReference type="InterPro" id="IPR001104">
    <property type="entry name" value="3-oxo-5_a-steroid_4-DH_C"/>
</dbReference>
<feature type="domain" description="3-oxo-5-alpha-steroid 4-dehydrogenase C-terminal" evidence="19">
    <location>
        <begin position="177"/>
        <end position="328"/>
    </location>
</feature>
<feature type="transmembrane region" description="Helical" evidence="18">
    <location>
        <begin position="188"/>
        <end position="206"/>
    </location>
</feature>
<feature type="transmembrane region" description="Helical" evidence="18">
    <location>
        <begin position="272"/>
        <end position="296"/>
    </location>
</feature>
<comment type="similarity">
    <text evidence="3">Belongs to the steroid 5-alpha reductase family.</text>
</comment>
<dbReference type="AlphaFoldDB" id="A0A3D8S822"/>
<protein>
    <recommendedName>
        <fullName evidence="4">very-long-chain enoyl-CoA reductase</fullName>
        <ecNumber evidence="4">1.3.1.93</ecNumber>
    </recommendedName>
</protein>
<dbReference type="FunFam" id="1.20.120.1630:FF:000010">
    <property type="entry name" value="Steroid alpha reductase family protein"/>
    <property type="match status" value="1"/>
</dbReference>
<evidence type="ECO:0000256" key="17">
    <source>
        <dbReference type="SAM" id="MobiDB-lite"/>
    </source>
</evidence>
<dbReference type="PROSITE" id="PS50244">
    <property type="entry name" value="S5A_REDUCTASE"/>
    <property type="match status" value="1"/>
</dbReference>
<keyword evidence="7" id="KW-0256">Endoplasmic reticulum</keyword>
<keyword evidence="14" id="KW-0275">Fatty acid biosynthesis</keyword>
<comment type="pathway">
    <text evidence="2">Lipid metabolism; fatty acid biosynthesis.</text>
</comment>
<evidence type="ECO:0000256" key="3">
    <source>
        <dbReference type="ARBA" id="ARBA00007742"/>
    </source>
</evidence>
<dbReference type="GO" id="GO:0005789">
    <property type="term" value="C:endoplasmic reticulum membrane"/>
    <property type="evidence" value="ECO:0007669"/>
    <property type="project" value="UniProtKB-SubCell"/>
</dbReference>
<dbReference type="Gene3D" id="1.20.120.1630">
    <property type="match status" value="1"/>
</dbReference>
<feature type="compositionally biased region" description="Polar residues" evidence="17">
    <location>
        <begin position="1"/>
        <end position="14"/>
    </location>
</feature>
<feature type="transmembrane region" description="Helical" evidence="18">
    <location>
        <begin position="218"/>
        <end position="236"/>
    </location>
</feature>
<evidence type="ECO:0000256" key="16">
    <source>
        <dbReference type="ARBA" id="ARBA00058640"/>
    </source>
</evidence>
<keyword evidence="10 18" id="KW-1133">Transmembrane helix</keyword>
<keyword evidence="8" id="KW-0276">Fatty acid metabolism</keyword>
<evidence type="ECO:0000256" key="10">
    <source>
        <dbReference type="ARBA" id="ARBA00022989"/>
    </source>
</evidence>
<keyword evidence="13 18" id="KW-0472">Membrane</keyword>
<gene>
    <name evidence="20" type="ORF">BP6252_03574</name>
</gene>
<evidence type="ECO:0000256" key="5">
    <source>
        <dbReference type="ARBA" id="ARBA00022516"/>
    </source>
</evidence>
<dbReference type="Proteomes" id="UP000256645">
    <property type="component" value="Unassembled WGS sequence"/>
</dbReference>
<dbReference type="PANTHER" id="PTHR10556:SF28">
    <property type="entry name" value="VERY-LONG-CHAIN ENOYL-COA REDUCTASE"/>
    <property type="match status" value="1"/>
</dbReference>
<evidence type="ECO:0000256" key="9">
    <source>
        <dbReference type="ARBA" id="ARBA00022857"/>
    </source>
</evidence>
<evidence type="ECO:0000256" key="7">
    <source>
        <dbReference type="ARBA" id="ARBA00022824"/>
    </source>
</evidence>
<dbReference type="GO" id="GO:0042761">
    <property type="term" value="P:very long-chain fatty acid biosynthetic process"/>
    <property type="evidence" value="ECO:0007669"/>
    <property type="project" value="TreeGrafter"/>
</dbReference>
<dbReference type="STRING" id="1849047.A0A3D8S822"/>
<evidence type="ECO:0000256" key="1">
    <source>
        <dbReference type="ARBA" id="ARBA00004477"/>
    </source>
</evidence>
<comment type="function">
    <text evidence="16">Catalyzes the last of the four reactions of the long-chain fatty acids elongation cycle. This endoplasmic reticulum-bound enzymatic process, allows the addition of 2 carbons to the chain of long- and very long-chain fatty acids/VLCFAs per cycle. This enzyme reduces the trans-2,3-enoyl-CoA fatty acid intermediate to an acyl-CoA that can be further elongated by entering a new cycle of elongation. Thereby, it participates in the production of VLCFAs of different chain lengths that are involved in multiple biological processes as precursors of membrane lipids and lipid mediators.</text>
</comment>
<keyword evidence="21" id="KW-1185">Reference proteome</keyword>
<keyword evidence="11" id="KW-0560">Oxidoreductase</keyword>
<comment type="subcellular location">
    <subcellularLocation>
        <location evidence="1">Endoplasmic reticulum membrane</location>
        <topology evidence="1">Multi-pass membrane protein</topology>
    </subcellularLocation>
</comment>
<comment type="caution">
    <text evidence="20">The sequence shown here is derived from an EMBL/GenBank/DDBJ whole genome shotgun (WGS) entry which is preliminary data.</text>
</comment>
<evidence type="ECO:0000313" key="20">
    <source>
        <dbReference type="EMBL" id="RDW82462.1"/>
    </source>
</evidence>
<evidence type="ECO:0000256" key="8">
    <source>
        <dbReference type="ARBA" id="ARBA00022832"/>
    </source>
</evidence>
<dbReference type="EMBL" id="PDLM01000003">
    <property type="protein sequence ID" value="RDW82462.1"/>
    <property type="molecule type" value="Genomic_DNA"/>
</dbReference>
<evidence type="ECO:0000313" key="21">
    <source>
        <dbReference type="Proteomes" id="UP000256645"/>
    </source>
</evidence>